<dbReference type="Proteomes" id="UP001595660">
    <property type="component" value="Unassembled WGS sequence"/>
</dbReference>
<dbReference type="InterPro" id="IPR050832">
    <property type="entry name" value="Bact_Acetyltransf"/>
</dbReference>
<name>A0ABD5NHJ8_9EURY</name>
<evidence type="ECO:0000256" key="1">
    <source>
        <dbReference type="ARBA" id="ARBA00022679"/>
    </source>
</evidence>
<dbReference type="AlphaFoldDB" id="A0ABD5NHJ8"/>
<organism evidence="4 5">
    <name type="scientific">Halobacterium litoreum</name>
    <dbReference type="NCBI Taxonomy" id="2039234"/>
    <lineage>
        <taxon>Archaea</taxon>
        <taxon>Methanobacteriati</taxon>
        <taxon>Methanobacteriota</taxon>
        <taxon>Stenosarchaea group</taxon>
        <taxon>Halobacteria</taxon>
        <taxon>Halobacteriales</taxon>
        <taxon>Halobacteriaceae</taxon>
        <taxon>Halobacterium</taxon>
    </lineage>
</organism>
<dbReference type="PROSITE" id="PS51186">
    <property type="entry name" value="GNAT"/>
    <property type="match status" value="1"/>
</dbReference>
<dbReference type="EMBL" id="JBHRWN010000002">
    <property type="protein sequence ID" value="MFC3478791.1"/>
    <property type="molecule type" value="Genomic_DNA"/>
</dbReference>
<evidence type="ECO:0000256" key="2">
    <source>
        <dbReference type="ARBA" id="ARBA00023315"/>
    </source>
</evidence>
<dbReference type="Gene3D" id="3.40.630.30">
    <property type="match status" value="1"/>
</dbReference>
<gene>
    <name evidence="4" type="ORF">ACFOKC_13760</name>
</gene>
<dbReference type="GO" id="GO:0016746">
    <property type="term" value="F:acyltransferase activity"/>
    <property type="evidence" value="ECO:0007669"/>
    <property type="project" value="UniProtKB-KW"/>
</dbReference>
<keyword evidence="2 4" id="KW-0012">Acyltransferase</keyword>
<accession>A0ABD5NHJ8</accession>
<comment type="caution">
    <text evidence="4">The sequence shown here is derived from an EMBL/GenBank/DDBJ whole genome shotgun (WGS) entry which is preliminary data.</text>
</comment>
<evidence type="ECO:0000313" key="4">
    <source>
        <dbReference type="EMBL" id="MFC3478791.1"/>
    </source>
</evidence>
<reference evidence="4 5" key="1">
    <citation type="journal article" date="2019" name="Int. J. Syst. Evol. Microbiol.">
        <title>The Global Catalogue of Microorganisms (GCM) 10K type strain sequencing project: providing services to taxonomists for standard genome sequencing and annotation.</title>
        <authorList>
            <consortium name="The Broad Institute Genomics Platform"/>
            <consortium name="The Broad Institute Genome Sequencing Center for Infectious Disease"/>
            <person name="Wu L."/>
            <person name="Ma J."/>
        </authorList>
    </citation>
    <scope>NUCLEOTIDE SEQUENCE [LARGE SCALE GENOMIC DNA]</scope>
    <source>
        <strain evidence="4 5">CGMCC 1.12562</strain>
    </source>
</reference>
<dbReference type="InterPro" id="IPR000182">
    <property type="entry name" value="GNAT_dom"/>
</dbReference>
<dbReference type="SUPFAM" id="SSF55729">
    <property type="entry name" value="Acyl-CoA N-acyltransferases (Nat)"/>
    <property type="match status" value="1"/>
</dbReference>
<dbReference type="EC" id="2.3.1.-" evidence="4"/>
<feature type="domain" description="N-acetyltransferase" evidence="3">
    <location>
        <begin position="1"/>
        <end position="163"/>
    </location>
</feature>
<proteinExistence type="predicted"/>
<dbReference type="Pfam" id="PF19133">
    <property type="entry name" value="DUF5816"/>
    <property type="match status" value="1"/>
</dbReference>
<protein>
    <submittedName>
        <fullName evidence="4">GNAT family N-acetyltransferase</fullName>
        <ecNumber evidence="4">2.3.1.-</ecNumber>
    </submittedName>
</protein>
<keyword evidence="1 4" id="KW-0808">Transferase</keyword>
<dbReference type="GeneID" id="69118194"/>
<dbReference type="Pfam" id="PF00583">
    <property type="entry name" value="Acetyltransf_1"/>
    <property type="match status" value="1"/>
</dbReference>
<dbReference type="InterPro" id="IPR043854">
    <property type="entry name" value="DUF5816"/>
</dbReference>
<dbReference type="PANTHER" id="PTHR43877:SF1">
    <property type="entry name" value="ACETYLTRANSFERASE"/>
    <property type="match status" value="1"/>
</dbReference>
<keyword evidence="5" id="KW-1185">Reference proteome</keyword>
<sequence length="247" mass="27447">MDVREATSADAEGIRRVASASLEATYADALGEDVVAEAVDEWYRNGRLADRLDDESVQFLVAADDGDVVAFSESELDGDAAAAIEWLHVHPDHRERGLGVELLERTEAELLERGANRIEGRVIAANQSGNEFYQDHGYVRTGARTLSVAGSDHTENLYVKLPESEDPTLIEPRETAEGTLYVAFDERERGSKAPFYSAYRTEDRNDRFGFYCANCESVDTSMDSMGRVECANCGNKRRATRWDSAYL</sequence>
<dbReference type="RefSeq" id="WP_232569771.1">
    <property type="nucleotide sequence ID" value="NZ_CP089466.1"/>
</dbReference>
<evidence type="ECO:0000313" key="5">
    <source>
        <dbReference type="Proteomes" id="UP001595660"/>
    </source>
</evidence>
<dbReference type="InterPro" id="IPR016181">
    <property type="entry name" value="Acyl_CoA_acyltransferase"/>
</dbReference>
<dbReference type="CDD" id="cd04301">
    <property type="entry name" value="NAT_SF"/>
    <property type="match status" value="1"/>
</dbReference>
<dbReference type="PANTHER" id="PTHR43877">
    <property type="entry name" value="AMINOALKYLPHOSPHONATE N-ACETYLTRANSFERASE-RELATED-RELATED"/>
    <property type="match status" value="1"/>
</dbReference>
<evidence type="ECO:0000259" key="3">
    <source>
        <dbReference type="PROSITE" id="PS51186"/>
    </source>
</evidence>